<gene>
    <name evidence="2" type="ORF">ACG04Q_10130</name>
</gene>
<proteinExistence type="predicted"/>
<organism evidence="2 3">
    <name type="scientific">Pelomonas lactea</name>
    <dbReference type="NCBI Taxonomy" id="3299030"/>
    <lineage>
        <taxon>Bacteria</taxon>
        <taxon>Pseudomonadati</taxon>
        <taxon>Pseudomonadota</taxon>
        <taxon>Betaproteobacteria</taxon>
        <taxon>Burkholderiales</taxon>
        <taxon>Sphaerotilaceae</taxon>
        <taxon>Roseateles</taxon>
    </lineage>
</organism>
<feature type="transmembrane region" description="Helical" evidence="1">
    <location>
        <begin position="238"/>
        <end position="257"/>
    </location>
</feature>
<feature type="transmembrane region" description="Helical" evidence="1">
    <location>
        <begin position="179"/>
        <end position="198"/>
    </location>
</feature>
<protein>
    <recommendedName>
        <fullName evidence="4">DUF2207 domain-containing protein</fullName>
    </recommendedName>
</protein>
<evidence type="ECO:0000313" key="2">
    <source>
        <dbReference type="EMBL" id="MFG6461929.1"/>
    </source>
</evidence>
<dbReference type="EMBL" id="JBIGHX010000003">
    <property type="protein sequence ID" value="MFG6461929.1"/>
    <property type="molecule type" value="Genomic_DNA"/>
</dbReference>
<sequence length="351" mass="38775">MKEGLLIAQLVLFVALLVMLVWLGLHQRRTKKRQDALLNELQPSLGQQRWFRINLARQPFFARRLRVLGFEAKGLLIDEGPTLRAVAVRSDGERLELRVAKAPSSIRWQGNAGLQSANLHWLQIGTGDEAVMVSADTGMNAVASREATADMLRALLPQQPLDPSALADFALDKHPATRLATMVFIVLLLGLLADLGFTEHQLLTPAWALTVLGLAVGLAGLLLYPAFIRRKVPGRESLLLTMFLSVVLGGLAPRVALRLDQWLSGGSVATAYRLAHGAVLRPVEPGPPEVRLNDVREYWAQFEPGSTHQLDIVHGPLGLWQLDRRRLNAATYDWYSREEGRAPKSASAPER</sequence>
<evidence type="ECO:0000313" key="3">
    <source>
        <dbReference type="Proteomes" id="UP001606302"/>
    </source>
</evidence>
<accession>A0ABW7GIY7</accession>
<keyword evidence="1" id="KW-1133">Transmembrane helix</keyword>
<feature type="transmembrane region" description="Helical" evidence="1">
    <location>
        <begin position="6"/>
        <end position="25"/>
    </location>
</feature>
<reference evidence="2 3" key="1">
    <citation type="submission" date="2024-08" db="EMBL/GenBank/DDBJ databases">
        <authorList>
            <person name="Lu H."/>
        </authorList>
    </citation>
    <scope>NUCLEOTIDE SEQUENCE [LARGE SCALE GENOMIC DNA]</scope>
    <source>
        <strain evidence="2 3">DXS20W</strain>
    </source>
</reference>
<evidence type="ECO:0000256" key="1">
    <source>
        <dbReference type="SAM" id="Phobius"/>
    </source>
</evidence>
<keyword evidence="1" id="KW-0472">Membrane</keyword>
<feature type="transmembrane region" description="Helical" evidence="1">
    <location>
        <begin position="204"/>
        <end position="226"/>
    </location>
</feature>
<name>A0ABW7GIY7_9BURK</name>
<evidence type="ECO:0008006" key="4">
    <source>
        <dbReference type="Google" id="ProtNLM"/>
    </source>
</evidence>
<keyword evidence="3" id="KW-1185">Reference proteome</keyword>
<dbReference type="RefSeq" id="WP_394510788.1">
    <property type="nucleotide sequence ID" value="NZ_JBIGHX010000003.1"/>
</dbReference>
<dbReference type="Proteomes" id="UP001606302">
    <property type="component" value="Unassembled WGS sequence"/>
</dbReference>
<comment type="caution">
    <text evidence="2">The sequence shown here is derived from an EMBL/GenBank/DDBJ whole genome shotgun (WGS) entry which is preliminary data.</text>
</comment>
<keyword evidence="1" id="KW-0812">Transmembrane</keyword>